<comment type="caution">
    <text evidence="2">The sequence shown here is derived from an EMBL/GenBank/DDBJ whole genome shotgun (WGS) entry which is preliminary data.</text>
</comment>
<proteinExistence type="predicted"/>
<dbReference type="Pfam" id="PF14214">
    <property type="entry name" value="Helitron_like_N"/>
    <property type="match status" value="1"/>
</dbReference>
<gene>
    <name evidence="2" type="ORF">MEUPH1_LOCUS20492</name>
</gene>
<dbReference type="Proteomes" id="UP001160148">
    <property type="component" value="Unassembled WGS sequence"/>
</dbReference>
<name>A0AAV0XBC0_9HEMI</name>
<keyword evidence="3" id="KW-1185">Reference proteome</keyword>
<organism evidence="2 3">
    <name type="scientific">Macrosiphum euphorbiae</name>
    <name type="common">potato aphid</name>
    <dbReference type="NCBI Taxonomy" id="13131"/>
    <lineage>
        <taxon>Eukaryota</taxon>
        <taxon>Metazoa</taxon>
        <taxon>Ecdysozoa</taxon>
        <taxon>Arthropoda</taxon>
        <taxon>Hexapoda</taxon>
        <taxon>Insecta</taxon>
        <taxon>Pterygota</taxon>
        <taxon>Neoptera</taxon>
        <taxon>Paraneoptera</taxon>
        <taxon>Hemiptera</taxon>
        <taxon>Sternorrhyncha</taxon>
        <taxon>Aphidomorpha</taxon>
        <taxon>Aphidoidea</taxon>
        <taxon>Aphididae</taxon>
        <taxon>Macrosiphini</taxon>
        <taxon>Macrosiphum</taxon>
    </lineage>
</organism>
<evidence type="ECO:0000313" key="3">
    <source>
        <dbReference type="Proteomes" id="UP001160148"/>
    </source>
</evidence>
<dbReference type="PANTHER" id="PTHR45786:SF74">
    <property type="entry name" value="ATP-DEPENDENT DNA HELICASE"/>
    <property type="match status" value="1"/>
</dbReference>
<protein>
    <recommendedName>
        <fullName evidence="1">Helitron helicase-like domain-containing protein</fullName>
    </recommendedName>
</protein>
<feature type="domain" description="Helitron helicase-like" evidence="1">
    <location>
        <begin position="1"/>
        <end position="110"/>
    </location>
</feature>
<dbReference type="AlphaFoldDB" id="A0AAV0XBC0"/>
<reference evidence="2 3" key="1">
    <citation type="submission" date="2023-01" db="EMBL/GenBank/DDBJ databases">
        <authorList>
            <person name="Whitehead M."/>
        </authorList>
    </citation>
    <scope>NUCLEOTIDE SEQUENCE [LARGE SCALE GENOMIC DNA]</scope>
</reference>
<dbReference type="PANTHER" id="PTHR45786">
    <property type="entry name" value="DNA BINDING PROTEIN-LIKE"/>
    <property type="match status" value="1"/>
</dbReference>
<evidence type="ECO:0000313" key="2">
    <source>
        <dbReference type="EMBL" id="CAI6365824.1"/>
    </source>
</evidence>
<evidence type="ECO:0000259" key="1">
    <source>
        <dbReference type="Pfam" id="PF14214"/>
    </source>
</evidence>
<dbReference type="EMBL" id="CARXXK010000004">
    <property type="protein sequence ID" value="CAI6365824.1"/>
    <property type="molecule type" value="Genomic_DNA"/>
</dbReference>
<sequence length="307" mass="35621">MYAKIETERLNFIRYNQCKLRVDNYIHLQDSINNEIDPKDIGQLVVLPSSFTGGPRYMHERTQDAMTYVRLYGKPDIFLTFTCNPNWSEIQENLYQDQRPEDRHDLIAQWQKRGLPHVHILIWLENKIRPDDIDSLICAEIPDPIQVPILHEIVRKNMIHGPCGTFNGNSKCMSNGKCKKKFPKHFTTTTISGEDGYPNYRRRCIKSGGFSVKISCSDQATFPVEKQSKDEITSYQSGRYVSSSEAVWRILSFPIQERYPSVFHLSVHLENGQRVYFTTNNVTEKISKPPTTTLTAFFELLEDIQHV</sequence>
<accession>A0AAV0XBC0</accession>
<dbReference type="InterPro" id="IPR025476">
    <property type="entry name" value="Helitron_helicase-like"/>
</dbReference>